<organism evidence="3 4">
    <name type="scientific">Sphaerotilus hippei</name>
    <dbReference type="NCBI Taxonomy" id="744406"/>
    <lineage>
        <taxon>Bacteria</taxon>
        <taxon>Pseudomonadati</taxon>
        <taxon>Pseudomonadota</taxon>
        <taxon>Betaproteobacteria</taxon>
        <taxon>Burkholderiales</taxon>
        <taxon>Sphaerotilaceae</taxon>
        <taxon>Sphaerotilus</taxon>
    </lineage>
</organism>
<dbReference type="Proteomes" id="UP000247811">
    <property type="component" value="Unassembled WGS sequence"/>
</dbReference>
<evidence type="ECO:0000256" key="1">
    <source>
        <dbReference type="SAM" id="MobiDB-lite"/>
    </source>
</evidence>
<dbReference type="AlphaFoldDB" id="A0A318GTT0"/>
<protein>
    <recommendedName>
        <fullName evidence="2">DUF6444 domain-containing protein</fullName>
    </recommendedName>
</protein>
<sequence>MDQSEAPDRKAAAVQDKPETLEQCHAVIEQLGQELAQLREQVSALLDKKLNSRNSSKPPSSDGPGSAV</sequence>
<keyword evidence="4" id="KW-1185">Reference proteome</keyword>
<evidence type="ECO:0000313" key="4">
    <source>
        <dbReference type="Proteomes" id="UP000247811"/>
    </source>
</evidence>
<comment type="caution">
    <text evidence="3">The sequence shown here is derived from an EMBL/GenBank/DDBJ whole genome shotgun (WGS) entry which is preliminary data.</text>
</comment>
<dbReference type="RefSeq" id="WP_146219464.1">
    <property type="nucleotide sequence ID" value="NZ_QJJS01000037.1"/>
</dbReference>
<reference evidence="3 4" key="1">
    <citation type="submission" date="2018-05" db="EMBL/GenBank/DDBJ databases">
        <title>Genomic Encyclopedia of Type Strains, Phase IV (KMG-IV): sequencing the most valuable type-strain genomes for metagenomic binning, comparative biology and taxonomic classification.</title>
        <authorList>
            <person name="Goeker M."/>
        </authorList>
    </citation>
    <scope>NUCLEOTIDE SEQUENCE [LARGE SCALE GENOMIC DNA]</scope>
    <source>
        <strain evidence="3 4">DSM 566</strain>
    </source>
</reference>
<evidence type="ECO:0000313" key="3">
    <source>
        <dbReference type="EMBL" id="PXW91541.1"/>
    </source>
</evidence>
<feature type="compositionally biased region" description="Low complexity" evidence="1">
    <location>
        <begin position="55"/>
        <end position="68"/>
    </location>
</feature>
<gene>
    <name evidence="3" type="ORF">C7444_1373</name>
</gene>
<dbReference type="EMBL" id="QJJS01000037">
    <property type="protein sequence ID" value="PXW91541.1"/>
    <property type="molecule type" value="Genomic_DNA"/>
</dbReference>
<name>A0A318GTT0_9BURK</name>
<evidence type="ECO:0000259" key="2">
    <source>
        <dbReference type="Pfam" id="PF20042"/>
    </source>
</evidence>
<feature type="domain" description="DUF6444" evidence="2">
    <location>
        <begin position="22"/>
        <end position="64"/>
    </location>
</feature>
<proteinExistence type="predicted"/>
<dbReference type="Pfam" id="PF20042">
    <property type="entry name" value="DUF6444"/>
    <property type="match status" value="1"/>
</dbReference>
<accession>A0A318GTT0</accession>
<dbReference type="InterPro" id="IPR045618">
    <property type="entry name" value="DUF6444"/>
</dbReference>
<feature type="region of interest" description="Disordered" evidence="1">
    <location>
        <begin position="47"/>
        <end position="68"/>
    </location>
</feature>